<protein>
    <recommendedName>
        <fullName evidence="3">DUF2283 domain-containing protein</fullName>
    </recommendedName>
</protein>
<sequence>MKIQYDKIADAMYVYLSFKKKIAKTIEINDRLLVDVDKKGNVVGIEMLNISAQSDMTDLKKIAKEGIPFRILTNSAVTV</sequence>
<gene>
    <name evidence="1" type="ORF">A2541_02710</name>
</gene>
<evidence type="ECO:0000313" key="1">
    <source>
        <dbReference type="EMBL" id="OHA46320.1"/>
    </source>
</evidence>
<dbReference type="Proteomes" id="UP000176965">
    <property type="component" value="Unassembled WGS sequence"/>
</dbReference>
<organism evidence="1 2">
    <name type="scientific">Candidatus Taylorbacteria bacterium RIFOXYD2_FULL_36_9</name>
    <dbReference type="NCBI Taxonomy" id="1802338"/>
    <lineage>
        <taxon>Bacteria</taxon>
        <taxon>Candidatus Tayloriibacteriota</taxon>
    </lineage>
</organism>
<dbReference type="EMBL" id="MHSQ01000031">
    <property type="protein sequence ID" value="OHA46320.1"/>
    <property type="molecule type" value="Genomic_DNA"/>
</dbReference>
<reference evidence="1 2" key="1">
    <citation type="journal article" date="2016" name="Nat. Commun.">
        <title>Thousands of microbial genomes shed light on interconnected biogeochemical processes in an aquifer system.</title>
        <authorList>
            <person name="Anantharaman K."/>
            <person name="Brown C.T."/>
            <person name="Hug L.A."/>
            <person name="Sharon I."/>
            <person name="Castelle C.J."/>
            <person name="Probst A.J."/>
            <person name="Thomas B.C."/>
            <person name="Singh A."/>
            <person name="Wilkins M.J."/>
            <person name="Karaoz U."/>
            <person name="Brodie E.L."/>
            <person name="Williams K.H."/>
            <person name="Hubbard S.S."/>
            <person name="Banfield J.F."/>
        </authorList>
    </citation>
    <scope>NUCLEOTIDE SEQUENCE [LARGE SCALE GENOMIC DNA]</scope>
</reference>
<dbReference type="InterPro" id="IPR019270">
    <property type="entry name" value="DUF2283"/>
</dbReference>
<evidence type="ECO:0008006" key="3">
    <source>
        <dbReference type="Google" id="ProtNLM"/>
    </source>
</evidence>
<comment type="caution">
    <text evidence="1">The sequence shown here is derived from an EMBL/GenBank/DDBJ whole genome shotgun (WGS) entry which is preliminary data.</text>
</comment>
<dbReference type="STRING" id="1802338.A2541_02710"/>
<dbReference type="AlphaFoldDB" id="A0A1G2PD98"/>
<dbReference type="Pfam" id="PF10049">
    <property type="entry name" value="DUF2283"/>
    <property type="match status" value="1"/>
</dbReference>
<accession>A0A1G2PD98</accession>
<evidence type="ECO:0000313" key="2">
    <source>
        <dbReference type="Proteomes" id="UP000176965"/>
    </source>
</evidence>
<name>A0A1G2PD98_9BACT</name>
<dbReference type="PANTHER" id="PTHR37029">
    <property type="entry name" value="SSR1768 PROTEIN"/>
    <property type="match status" value="1"/>
</dbReference>
<proteinExistence type="predicted"/>
<dbReference type="PANTHER" id="PTHR37029:SF1">
    <property type="entry name" value="SSR1768 PROTEIN"/>
    <property type="match status" value="1"/>
</dbReference>